<dbReference type="RefSeq" id="WP_105356824.1">
    <property type="nucleotide sequence ID" value="NZ_PUIB01000019.1"/>
</dbReference>
<comment type="caution">
    <text evidence="2">The sequence shown here is derived from an EMBL/GenBank/DDBJ whole genome shotgun (WGS) entry which is preliminary data.</text>
</comment>
<reference evidence="2 3" key="1">
    <citation type="submission" date="2018-02" db="EMBL/GenBank/DDBJ databases">
        <title>Comparative genomes isolates from brazilian mangrove.</title>
        <authorList>
            <person name="Araujo J.E."/>
            <person name="Taketani R.G."/>
            <person name="Silva M.C.P."/>
            <person name="Loureco M.V."/>
            <person name="Andreote F.D."/>
        </authorList>
    </citation>
    <scope>NUCLEOTIDE SEQUENCE [LARGE SCALE GENOMIC DNA]</scope>
    <source>
        <strain evidence="2 3">NAP PRIS-MGV</strain>
    </source>
</reference>
<dbReference type="OrthoDB" id="284426at2"/>
<evidence type="ECO:0000313" key="2">
    <source>
        <dbReference type="EMBL" id="PQO31690.1"/>
    </source>
</evidence>
<feature type="compositionally biased region" description="Basic and acidic residues" evidence="1">
    <location>
        <begin position="13"/>
        <end position="29"/>
    </location>
</feature>
<dbReference type="Proteomes" id="UP000239388">
    <property type="component" value="Unassembled WGS sequence"/>
</dbReference>
<proteinExistence type="predicted"/>
<protein>
    <submittedName>
        <fullName evidence="2">Uncharacterized protein</fullName>
    </submittedName>
</protein>
<dbReference type="EMBL" id="PUIB01000019">
    <property type="protein sequence ID" value="PQO31690.1"/>
    <property type="molecule type" value="Genomic_DNA"/>
</dbReference>
<organism evidence="2 3">
    <name type="scientific">Blastopirellula marina</name>
    <dbReference type="NCBI Taxonomy" id="124"/>
    <lineage>
        <taxon>Bacteria</taxon>
        <taxon>Pseudomonadati</taxon>
        <taxon>Planctomycetota</taxon>
        <taxon>Planctomycetia</taxon>
        <taxon>Pirellulales</taxon>
        <taxon>Pirellulaceae</taxon>
        <taxon>Blastopirellula</taxon>
    </lineage>
</organism>
<sequence>MAKKKAKPAPSTDTKDRIPRKEPYDSDRMTNVVERLREQAGRLSQLARTLDDAEIEEVVIDGHAMLLRGLNQIDNFADNAARAVREARTMKFG</sequence>
<gene>
    <name evidence="2" type="ORF">C5Y98_19955</name>
</gene>
<accession>A0A2S8FHY3</accession>
<dbReference type="AlphaFoldDB" id="A0A2S8FHY3"/>
<feature type="region of interest" description="Disordered" evidence="1">
    <location>
        <begin position="1"/>
        <end position="29"/>
    </location>
</feature>
<name>A0A2S8FHY3_9BACT</name>
<evidence type="ECO:0000256" key="1">
    <source>
        <dbReference type="SAM" id="MobiDB-lite"/>
    </source>
</evidence>
<evidence type="ECO:0000313" key="3">
    <source>
        <dbReference type="Proteomes" id="UP000239388"/>
    </source>
</evidence>